<dbReference type="EMBL" id="LAZR01001291">
    <property type="protein sequence ID" value="KKN47162.1"/>
    <property type="molecule type" value="Genomic_DNA"/>
</dbReference>
<feature type="region of interest" description="Disordered" evidence="1">
    <location>
        <begin position="340"/>
        <end position="387"/>
    </location>
</feature>
<dbReference type="AlphaFoldDB" id="A0A0F9RCF4"/>
<gene>
    <name evidence="2" type="ORF">LCGC14_0665580</name>
</gene>
<sequence length="649" mass="71769">MSDHGTEYDNFIDDEPRIDDRLAIVDERGRKYSKEESGFVKNGGYGDNLCGNCRFLEGALCQIVEGAIEPSDICNLYEPIRSSGHMNAGLATLPSTTVRRTMFINRVSENKQTGKKYWFATASGINYDEYKDRMSVELFQDFIQKIEARTKLPELFSTSYFNGGLPYLSVAHYQDLDGKGVAGTSEKIWVDGNIFKGKGEFANTPLGDAVHAAIEKDIAKNVPQDERIRISIAFLDYGHEHEGEGIFERKKLTDQCPMCVDGVGEKIYRQGQLIHLAATRVPAYKETSMALTERAMSTRLDDAESIIGKDLASELEDKSKAMIGRSEADDESLQAVTVIKSESDDDSGEGDETSSKQKSKPSSELVEKQKKHMKKDKDDEEEEEDDEKELAKVQTSLQSYAGAKSIGEAEQFLEANPLKEPPHHAEVFSSVLANIVGADEVATKAIKSVVDEYNQGLDILTLETLMDVRNKLTGGINVMTEETKQEKTKKDETATEEIVTEDTPHILRSHFDAFAQQFDDAMATPLTNIERLKMLQEPLNELAARVQKTVNGEPAADEMPAEAIQRAVAEAMAPITNQLNVVLAQLGTRTATPITTSPARRAVTPKPTLVIERDSGETSLSPMAPGYKKGSVKDIIRRSTGIAPPQQYY</sequence>
<feature type="compositionally biased region" description="Acidic residues" evidence="1">
    <location>
        <begin position="378"/>
        <end position="387"/>
    </location>
</feature>
<organism evidence="2">
    <name type="scientific">marine sediment metagenome</name>
    <dbReference type="NCBI Taxonomy" id="412755"/>
    <lineage>
        <taxon>unclassified sequences</taxon>
        <taxon>metagenomes</taxon>
        <taxon>ecological metagenomes</taxon>
    </lineage>
</organism>
<proteinExistence type="predicted"/>
<evidence type="ECO:0000313" key="2">
    <source>
        <dbReference type="EMBL" id="KKN47162.1"/>
    </source>
</evidence>
<evidence type="ECO:0000256" key="1">
    <source>
        <dbReference type="SAM" id="MobiDB-lite"/>
    </source>
</evidence>
<accession>A0A0F9RCF4</accession>
<comment type="caution">
    <text evidence="2">The sequence shown here is derived from an EMBL/GenBank/DDBJ whole genome shotgun (WGS) entry which is preliminary data.</text>
</comment>
<protein>
    <submittedName>
        <fullName evidence="2">Uncharacterized protein</fullName>
    </submittedName>
</protein>
<feature type="compositionally biased region" description="Acidic residues" evidence="1">
    <location>
        <begin position="343"/>
        <end position="352"/>
    </location>
</feature>
<name>A0A0F9RCF4_9ZZZZ</name>
<reference evidence="2" key="1">
    <citation type="journal article" date="2015" name="Nature">
        <title>Complex archaea that bridge the gap between prokaryotes and eukaryotes.</title>
        <authorList>
            <person name="Spang A."/>
            <person name="Saw J.H."/>
            <person name="Jorgensen S.L."/>
            <person name="Zaremba-Niedzwiedzka K."/>
            <person name="Martijn J."/>
            <person name="Lind A.E."/>
            <person name="van Eijk R."/>
            <person name="Schleper C."/>
            <person name="Guy L."/>
            <person name="Ettema T.J."/>
        </authorList>
    </citation>
    <scope>NUCLEOTIDE SEQUENCE</scope>
</reference>